<proteinExistence type="predicted"/>
<dbReference type="Proteomes" id="UP000014060">
    <property type="component" value="Unassembled WGS sequence"/>
</dbReference>
<name>A0ABC9SQJ8_BACCE</name>
<evidence type="ECO:0000313" key="1">
    <source>
        <dbReference type="EMBL" id="EOQ57842.1"/>
    </source>
</evidence>
<dbReference type="EMBL" id="AHCJ01000083">
    <property type="protein sequence ID" value="EOQ57842.1"/>
    <property type="molecule type" value="Genomic_DNA"/>
</dbReference>
<dbReference type="RefSeq" id="WP_000152143.1">
    <property type="nucleotide sequence ID" value="NZ_KB976014.1"/>
</dbReference>
<dbReference type="AlphaFoldDB" id="A0ABC9SQJ8"/>
<organism evidence="1 2">
    <name type="scientific">Bacillus cereus TIAC219</name>
    <dbReference type="NCBI Taxonomy" id="718222"/>
    <lineage>
        <taxon>Bacteria</taxon>
        <taxon>Bacillati</taxon>
        <taxon>Bacillota</taxon>
        <taxon>Bacilli</taxon>
        <taxon>Bacillales</taxon>
        <taxon>Bacillaceae</taxon>
        <taxon>Bacillus</taxon>
        <taxon>Bacillus cereus group</taxon>
    </lineage>
</organism>
<evidence type="ECO:0000313" key="2">
    <source>
        <dbReference type="Proteomes" id="UP000014060"/>
    </source>
</evidence>
<comment type="caution">
    <text evidence="1">The sequence shown here is derived from an EMBL/GenBank/DDBJ whole genome shotgun (WGS) entry which is preliminary data.</text>
</comment>
<gene>
    <name evidence="1" type="ORF">IAY_06244</name>
</gene>
<accession>A0ABC9SQJ8</accession>
<protein>
    <recommendedName>
        <fullName evidence="3">Phage protein</fullName>
    </recommendedName>
</protein>
<evidence type="ECO:0008006" key="3">
    <source>
        <dbReference type="Google" id="ProtNLM"/>
    </source>
</evidence>
<sequence length="87" mass="10306">MTIGQLLAHFKRKPHVRNVLKDNYLKLTKAEYANLCDWEHVHVNMTPVNKDYRLDDGVNIIEVFCKNNVFKLWIEVSNKSVVRSYLM</sequence>
<reference evidence="1 2" key="1">
    <citation type="submission" date="2013-01" db="EMBL/GenBank/DDBJ databases">
        <title>The Genome Sequence of Bacillus cereus TIAC219.</title>
        <authorList>
            <consortium name="The Broad Institute Genome Sequencing Platform"/>
            <consortium name="The Broad Institute Genome Sequencing Center for Infectious Disease"/>
            <person name="Feldgarden M."/>
            <person name="Van der Auwera G.A."/>
            <person name="Mahillon J."/>
            <person name="Duprez V."/>
            <person name="Timmery S."/>
            <person name="Mattelet C."/>
            <person name="Dierick K."/>
            <person name="Sun M."/>
            <person name="Yu Z."/>
            <person name="Zhu L."/>
            <person name="Hu X."/>
            <person name="Shank E.B."/>
            <person name="Swiecicka I."/>
            <person name="Hansen B.M."/>
            <person name="Andrup L."/>
            <person name="Walker B."/>
            <person name="Young S.K."/>
            <person name="Zeng Q."/>
            <person name="Gargeya S."/>
            <person name="Fitzgerald M."/>
            <person name="Haas B."/>
            <person name="Abouelleil A."/>
            <person name="Alvarado L."/>
            <person name="Arachchi H.M."/>
            <person name="Berlin A.M."/>
            <person name="Chapman S.B."/>
            <person name="Dewar J."/>
            <person name="Goldberg J."/>
            <person name="Griggs A."/>
            <person name="Gujja S."/>
            <person name="Hansen M."/>
            <person name="Howarth C."/>
            <person name="Imamovic A."/>
            <person name="Larimer J."/>
            <person name="McCowan C."/>
            <person name="Murphy C."/>
            <person name="Neiman D."/>
            <person name="Pearson M."/>
            <person name="Priest M."/>
            <person name="Roberts A."/>
            <person name="Saif S."/>
            <person name="Shea T."/>
            <person name="Sisk P."/>
            <person name="Sykes S."/>
            <person name="Wortman J."/>
            <person name="Nusbaum C."/>
            <person name="Birren B."/>
        </authorList>
    </citation>
    <scope>NUCLEOTIDE SEQUENCE [LARGE SCALE GENOMIC DNA]</scope>
    <source>
        <strain evidence="1 2">TIAC219</strain>
    </source>
</reference>